<organism evidence="1 2">
    <name type="scientific">Pedobacter yonginense</name>
    <dbReference type="NCBI Taxonomy" id="651869"/>
    <lineage>
        <taxon>Bacteria</taxon>
        <taxon>Pseudomonadati</taxon>
        <taxon>Bacteroidota</taxon>
        <taxon>Sphingobacteriia</taxon>
        <taxon>Sphingobacteriales</taxon>
        <taxon>Sphingobacteriaceae</taxon>
        <taxon>Pedobacter</taxon>
    </lineage>
</organism>
<sequence length="65" mass="7147">MGRKAAIFDSAWRYSETELNRSIAAIAFQVVYVVLSNNPSKPGVSVKLRALGKKVFISLTSALYI</sequence>
<gene>
    <name evidence="1" type="ORF">DHW03_04445</name>
</gene>
<proteinExistence type="predicted"/>
<comment type="caution">
    <text evidence="1">The sequence shown here is derived from an EMBL/GenBank/DDBJ whole genome shotgun (WGS) entry which is preliminary data.</text>
</comment>
<dbReference type="EMBL" id="QGNZ01000001">
    <property type="protein sequence ID" value="PWS29086.1"/>
    <property type="molecule type" value="Genomic_DNA"/>
</dbReference>
<dbReference type="AlphaFoldDB" id="A0A317EV06"/>
<protein>
    <submittedName>
        <fullName evidence="1">Uncharacterized protein</fullName>
    </submittedName>
</protein>
<name>A0A317EV06_9SPHI</name>
<dbReference type="Proteomes" id="UP000245379">
    <property type="component" value="Unassembled WGS sequence"/>
</dbReference>
<accession>A0A317EV06</accession>
<keyword evidence="2" id="KW-1185">Reference proteome</keyword>
<evidence type="ECO:0000313" key="1">
    <source>
        <dbReference type="EMBL" id="PWS29086.1"/>
    </source>
</evidence>
<reference evidence="1 2" key="1">
    <citation type="submission" date="2018-05" db="EMBL/GenBank/DDBJ databases">
        <title>Pedobacter paludis sp. nov., isolated from wetland soil.</title>
        <authorList>
            <person name="Zhang Y."/>
            <person name="Wang G."/>
        </authorList>
    </citation>
    <scope>NUCLEOTIDE SEQUENCE [LARGE SCALE GENOMIC DNA]</scope>
    <source>
        <strain evidence="1 2">KCTC22721</strain>
    </source>
</reference>
<evidence type="ECO:0000313" key="2">
    <source>
        <dbReference type="Proteomes" id="UP000245379"/>
    </source>
</evidence>